<dbReference type="SUPFAM" id="SSF46689">
    <property type="entry name" value="Homeodomain-like"/>
    <property type="match status" value="1"/>
</dbReference>
<dbReference type="InterPro" id="IPR009057">
    <property type="entry name" value="Homeodomain-like_sf"/>
</dbReference>
<dbReference type="PANTHER" id="PTHR47506">
    <property type="entry name" value="TRANSCRIPTIONAL REGULATORY PROTEIN"/>
    <property type="match status" value="1"/>
</dbReference>
<evidence type="ECO:0000256" key="3">
    <source>
        <dbReference type="ARBA" id="ARBA00023163"/>
    </source>
</evidence>
<dbReference type="InterPro" id="IPR001647">
    <property type="entry name" value="HTH_TetR"/>
</dbReference>
<dbReference type="AlphaFoldDB" id="A0A5E4ZT83"/>
<dbReference type="EMBL" id="CABPSQ010000002">
    <property type="protein sequence ID" value="VVE64609.1"/>
    <property type="molecule type" value="Genomic_DNA"/>
</dbReference>
<evidence type="ECO:0000256" key="2">
    <source>
        <dbReference type="ARBA" id="ARBA00023125"/>
    </source>
</evidence>
<evidence type="ECO:0000259" key="5">
    <source>
        <dbReference type="PROSITE" id="PS50977"/>
    </source>
</evidence>
<keyword evidence="3" id="KW-0804">Transcription</keyword>
<dbReference type="Pfam" id="PF00440">
    <property type="entry name" value="TetR_N"/>
    <property type="match status" value="1"/>
</dbReference>
<accession>A0A5E4ZT83</accession>
<evidence type="ECO:0000313" key="7">
    <source>
        <dbReference type="Proteomes" id="UP000414136"/>
    </source>
</evidence>
<dbReference type="Gene3D" id="1.10.357.10">
    <property type="entry name" value="Tetracycline Repressor, domain 2"/>
    <property type="match status" value="1"/>
</dbReference>
<dbReference type="RefSeq" id="WP_150624710.1">
    <property type="nucleotide sequence ID" value="NZ_CABPSQ010000002.1"/>
</dbReference>
<keyword evidence="7" id="KW-1185">Reference proteome</keyword>
<dbReference type="PANTHER" id="PTHR47506:SF1">
    <property type="entry name" value="HTH-TYPE TRANSCRIPTIONAL REGULATOR YJDC"/>
    <property type="match status" value="1"/>
</dbReference>
<feature type="DNA-binding region" description="H-T-H motif" evidence="4">
    <location>
        <begin position="37"/>
        <end position="56"/>
    </location>
</feature>
<organism evidence="6 7">
    <name type="scientific">Pandoraea captiosa</name>
    <dbReference type="NCBI Taxonomy" id="2508302"/>
    <lineage>
        <taxon>Bacteria</taxon>
        <taxon>Pseudomonadati</taxon>
        <taxon>Pseudomonadota</taxon>
        <taxon>Betaproteobacteria</taxon>
        <taxon>Burkholderiales</taxon>
        <taxon>Burkholderiaceae</taxon>
        <taxon>Pandoraea</taxon>
    </lineage>
</organism>
<keyword evidence="1" id="KW-0805">Transcription regulation</keyword>
<dbReference type="Proteomes" id="UP000414136">
    <property type="component" value="Unassembled WGS sequence"/>
</dbReference>
<dbReference type="OrthoDB" id="9816320at2"/>
<evidence type="ECO:0000256" key="1">
    <source>
        <dbReference type="ARBA" id="ARBA00023015"/>
    </source>
</evidence>
<dbReference type="PRINTS" id="PR00455">
    <property type="entry name" value="HTHTETR"/>
</dbReference>
<protein>
    <submittedName>
        <fullName evidence="6">TetR family transcriptional regulator</fullName>
    </submittedName>
</protein>
<dbReference type="GO" id="GO:0003677">
    <property type="term" value="F:DNA binding"/>
    <property type="evidence" value="ECO:0007669"/>
    <property type="project" value="UniProtKB-UniRule"/>
</dbReference>
<keyword evidence="2 4" id="KW-0238">DNA-binding</keyword>
<proteinExistence type="predicted"/>
<evidence type="ECO:0000313" key="6">
    <source>
        <dbReference type="EMBL" id="VVE64609.1"/>
    </source>
</evidence>
<dbReference type="PROSITE" id="PS50977">
    <property type="entry name" value="HTH_TETR_2"/>
    <property type="match status" value="1"/>
</dbReference>
<name>A0A5E4ZT83_9BURK</name>
<sequence length="197" mass="21049">MTTAKKLNETAVAVRRKEQVLKAAAECVRREGFHRTSMSQISAAAGMSAGHIHHFFGGKEGIIAGIVAREHSELGQLIDDCRAAARDQDAVSAILNVIPKSVARYVDSANATLSIEILAESTRNPEVSKLIGNNDLEVREAFHDLLGAGTPGVQSRCEIVAALLEGLSARALRNADSAKTVDMEMLQRAVGYILSEA</sequence>
<gene>
    <name evidence="6" type="ORF">PCA31118_01662</name>
</gene>
<evidence type="ECO:0000256" key="4">
    <source>
        <dbReference type="PROSITE-ProRule" id="PRU00335"/>
    </source>
</evidence>
<feature type="domain" description="HTH tetR-type" evidence="5">
    <location>
        <begin position="14"/>
        <end position="74"/>
    </location>
</feature>
<reference evidence="6 7" key="1">
    <citation type="submission" date="2019-08" db="EMBL/GenBank/DDBJ databases">
        <authorList>
            <person name="Peeters C."/>
        </authorList>
    </citation>
    <scope>NUCLEOTIDE SEQUENCE [LARGE SCALE GENOMIC DNA]</scope>
    <source>
        <strain evidence="6 7">LMG 31118</strain>
    </source>
</reference>